<feature type="compositionally biased region" description="Polar residues" evidence="1">
    <location>
        <begin position="31"/>
        <end position="43"/>
    </location>
</feature>
<reference evidence="2 3" key="1">
    <citation type="journal article" date="2017" name="Nat. Ecol. Evol.">
        <title>Scallop genome provides insights into evolution of bilaterian karyotype and development.</title>
        <authorList>
            <person name="Wang S."/>
            <person name="Zhang J."/>
            <person name="Jiao W."/>
            <person name="Li J."/>
            <person name="Xun X."/>
            <person name="Sun Y."/>
            <person name="Guo X."/>
            <person name="Huan P."/>
            <person name="Dong B."/>
            <person name="Zhang L."/>
            <person name="Hu X."/>
            <person name="Sun X."/>
            <person name="Wang J."/>
            <person name="Zhao C."/>
            <person name="Wang Y."/>
            <person name="Wang D."/>
            <person name="Huang X."/>
            <person name="Wang R."/>
            <person name="Lv J."/>
            <person name="Li Y."/>
            <person name="Zhang Z."/>
            <person name="Liu B."/>
            <person name="Lu W."/>
            <person name="Hui Y."/>
            <person name="Liang J."/>
            <person name="Zhou Z."/>
            <person name="Hou R."/>
            <person name="Li X."/>
            <person name="Liu Y."/>
            <person name="Li H."/>
            <person name="Ning X."/>
            <person name="Lin Y."/>
            <person name="Zhao L."/>
            <person name="Xing Q."/>
            <person name="Dou J."/>
            <person name="Li Y."/>
            <person name="Mao J."/>
            <person name="Guo H."/>
            <person name="Dou H."/>
            <person name="Li T."/>
            <person name="Mu C."/>
            <person name="Jiang W."/>
            <person name="Fu Q."/>
            <person name="Fu X."/>
            <person name="Miao Y."/>
            <person name="Liu J."/>
            <person name="Yu Q."/>
            <person name="Li R."/>
            <person name="Liao H."/>
            <person name="Li X."/>
            <person name="Kong Y."/>
            <person name="Jiang Z."/>
            <person name="Chourrout D."/>
            <person name="Li R."/>
            <person name="Bao Z."/>
        </authorList>
    </citation>
    <scope>NUCLEOTIDE SEQUENCE [LARGE SCALE GENOMIC DNA]</scope>
    <source>
        <strain evidence="2 3">PY_sf001</strain>
    </source>
</reference>
<dbReference type="EMBL" id="NEDP02001857">
    <property type="protein sequence ID" value="OWF52273.1"/>
    <property type="molecule type" value="Genomic_DNA"/>
</dbReference>
<dbReference type="AlphaFoldDB" id="A0A210QU46"/>
<dbReference type="OrthoDB" id="441210at2759"/>
<organism evidence="2 3">
    <name type="scientific">Mizuhopecten yessoensis</name>
    <name type="common">Japanese scallop</name>
    <name type="synonym">Patinopecten yessoensis</name>
    <dbReference type="NCBI Taxonomy" id="6573"/>
    <lineage>
        <taxon>Eukaryota</taxon>
        <taxon>Metazoa</taxon>
        <taxon>Spiralia</taxon>
        <taxon>Lophotrochozoa</taxon>
        <taxon>Mollusca</taxon>
        <taxon>Bivalvia</taxon>
        <taxon>Autobranchia</taxon>
        <taxon>Pteriomorphia</taxon>
        <taxon>Pectinida</taxon>
        <taxon>Pectinoidea</taxon>
        <taxon>Pectinidae</taxon>
        <taxon>Mizuhopecten</taxon>
    </lineage>
</organism>
<evidence type="ECO:0000313" key="2">
    <source>
        <dbReference type="EMBL" id="OWF52273.1"/>
    </source>
</evidence>
<protein>
    <submittedName>
        <fullName evidence="2">Uncharacterized protein</fullName>
    </submittedName>
</protein>
<proteinExistence type="predicted"/>
<evidence type="ECO:0000256" key="1">
    <source>
        <dbReference type="SAM" id="MobiDB-lite"/>
    </source>
</evidence>
<dbReference type="Proteomes" id="UP000242188">
    <property type="component" value="Unassembled WGS sequence"/>
</dbReference>
<gene>
    <name evidence="2" type="ORF">KP79_PYT04112</name>
</gene>
<evidence type="ECO:0000313" key="3">
    <source>
        <dbReference type="Proteomes" id="UP000242188"/>
    </source>
</evidence>
<sequence length="124" mass="13673">MRRKCITPLSFEGNSGDGTPSLGSTDRKRTTGQSFTMPLSSGDGNKNGIFYDNKAMVITINNASTPTRHQKENSCYDRTVLQQLVIFRIMRKLERAGSTSPFTPRGDDPISPMAGVAPEIQEYI</sequence>
<keyword evidence="3" id="KW-1185">Reference proteome</keyword>
<comment type="caution">
    <text evidence="2">The sequence shown here is derived from an EMBL/GenBank/DDBJ whole genome shotgun (WGS) entry which is preliminary data.</text>
</comment>
<accession>A0A210QU46</accession>
<feature type="region of interest" description="Disordered" evidence="1">
    <location>
        <begin position="1"/>
        <end position="43"/>
    </location>
</feature>
<name>A0A210QU46_MIZYE</name>